<dbReference type="Pfam" id="PF00156">
    <property type="entry name" value="Pribosyltran"/>
    <property type="match status" value="1"/>
</dbReference>
<proteinExistence type="predicted"/>
<dbReference type="InterPro" id="IPR000836">
    <property type="entry name" value="PRTase_dom"/>
</dbReference>
<dbReference type="GO" id="GO:0000287">
    <property type="term" value="F:magnesium ion binding"/>
    <property type="evidence" value="ECO:0007669"/>
    <property type="project" value="TreeGrafter"/>
</dbReference>
<dbReference type="GO" id="GO:0004422">
    <property type="term" value="F:hypoxanthine phosphoribosyltransferase activity"/>
    <property type="evidence" value="ECO:0007669"/>
    <property type="project" value="TreeGrafter"/>
</dbReference>
<reference evidence="4 5" key="1">
    <citation type="submission" date="2019-03" db="EMBL/GenBank/DDBJ databases">
        <title>Genomic Encyclopedia of Type Strains, Phase IV (KMG-IV): sequencing the most valuable type-strain genomes for metagenomic binning, comparative biology and taxonomic classification.</title>
        <authorList>
            <person name="Goeker M."/>
        </authorList>
    </citation>
    <scope>NUCLEOTIDE SEQUENCE [LARGE SCALE GENOMIC DNA]</scope>
    <source>
        <strain evidence="4 5">DSM 25287</strain>
    </source>
</reference>
<evidence type="ECO:0000313" key="5">
    <source>
        <dbReference type="Proteomes" id="UP000295765"/>
    </source>
</evidence>
<evidence type="ECO:0000313" key="4">
    <source>
        <dbReference type="EMBL" id="TCO83626.1"/>
    </source>
</evidence>
<dbReference type="Proteomes" id="UP000295765">
    <property type="component" value="Unassembled WGS sequence"/>
</dbReference>
<dbReference type="PANTHER" id="PTHR43340">
    <property type="entry name" value="HYPOXANTHINE-GUANINE PHOSPHORIBOSYLTRANSFERASE"/>
    <property type="match status" value="1"/>
</dbReference>
<evidence type="ECO:0000259" key="3">
    <source>
        <dbReference type="Pfam" id="PF00156"/>
    </source>
</evidence>
<keyword evidence="4" id="KW-0328">Glycosyltransferase</keyword>
<dbReference type="OrthoDB" id="9802824at2"/>
<dbReference type="GO" id="GO:0005829">
    <property type="term" value="C:cytosol"/>
    <property type="evidence" value="ECO:0007669"/>
    <property type="project" value="TreeGrafter"/>
</dbReference>
<comment type="catalytic activity">
    <reaction evidence="2">
        <text>IMP + diphosphate = hypoxanthine + 5-phospho-alpha-D-ribose 1-diphosphate</text>
        <dbReference type="Rhea" id="RHEA:17973"/>
        <dbReference type="ChEBI" id="CHEBI:17368"/>
        <dbReference type="ChEBI" id="CHEBI:33019"/>
        <dbReference type="ChEBI" id="CHEBI:58017"/>
        <dbReference type="ChEBI" id="CHEBI:58053"/>
        <dbReference type="EC" id="2.4.2.8"/>
    </reaction>
    <physiologicalReaction direction="right-to-left" evidence="2">
        <dbReference type="Rhea" id="RHEA:17975"/>
    </physiologicalReaction>
</comment>
<dbReference type="GO" id="GO:0006178">
    <property type="term" value="P:guanine salvage"/>
    <property type="evidence" value="ECO:0007669"/>
    <property type="project" value="TreeGrafter"/>
</dbReference>
<dbReference type="EMBL" id="SLWY01000001">
    <property type="protein sequence ID" value="TCO83626.1"/>
    <property type="molecule type" value="Genomic_DNA"/>
</dbReference>
<dbReference type="RefSeq" id="WP_132537904.1">
    <property type="nucleotide sequence ID" value="NZ_SLWY01000001.1"/>
</dbReference>
<dbReference type="PANTHER" id="PTHR43340:SF1">
    <property type="entry name" value="HYPOXANTHINE PHOSPHORIBOSYLTRANSFERASE"/>
    <property type="match status" value="1"/>
</dbReference>
<name>A0A4R2L7V7_9GAMM</name>
<evidence type="ECO:0000256" key="1">
    <source>
        <dbReference type="ARBA" id="ARBA00048811"/>
    </source>
</evidence>
<dbReference type="GO" id="GO:0032264">
    <property type="term" value="P:IMP salvage"/>
    <property type="evidence" value="ECO:0007669"/>
    <property type="project" value="TreeGrafter"/>
</dbReference>
<dbReference type="InterPro" id="IPR050408">
    <property type="entry name" value="HGPRT"/>
</dbReference>
<dbReference type="AlphaFoldDB" id="A0A4R2L7V7"/>
<comment type="caution">
    <text evidence="4">The sequence shown here is derived from an EMBL/GenBank/DDBJ whole genome shotgun (WGS) entry which is preliminary data.</text>
</comment>
<feature type="domain" description="Phosphoribosyltransferase" evidence="3">
    <location>
        <begin position="26"/>
        <end position="163"/>
    </location>
</feature>
<sequence length="186" mass="20283">MTTVLPEEVRAVQARADLLHSAAEVDAAYDRLAAAITERLHDANPVVLVVLNGGVVPAGQLLPRLAFPLQMGYLHATRYRGDTRGGTLHWVVKPRPEVAGRTVLVLDDIFDEGYTLEAIVRELHAMGAREVLSAVLVDKVHARKVPGFSVDFVGLQVPDRYVFGCGMDYHEYLRNLPGVYAVGAGD</sequence>
<dbReference type="Gene3D" id="3.40.50.2020">
    <property type="match status" value="1"/>
</dbReference>
<dbReference type="SUPFAM" id="SSF53271">
    <property type="entry name" value="PRTase-like"/>
    <property type="match status" value="1"/>
</dbReference>
<dbReference type="InterPro" id="IPR029057">
    <property type="entry name" value="PRTase-like"/>
</dbReference>
<comment type="catalytic activity">
    <reaction evidence="1">
        <text>GMP + diphosphate = guanine + 5-phospho-alpha-D-ribose 1-diphosphate</text>
        <dbReference type="Rhea" id="RHEA:25424"/>
        <dbReference type="ChEBI" id="CHEBI:16235"/>
        <dbReference type="ChEBI" id="CHEBI:33019"/>
        <dbReference type="ChEBI" id="CHEBI:58017"/>
        <dbReference type="ChEBI" id="CHEBI:58115"/>
        <dbReference type="EC" id="2.4.2.8"/>
    </reaction>
    <physiologicalReaction direction="right-to-left" evidence="1">
        <dbReference type="Rhea" id="RHEA:25426"/>
    </physiologicalReaction>
</comment>
<evidence type="ECO:0000256" key="2">
    <source>
        <dbReference type="ARBA" id="ARBA00049402"/>
    </source>
</evidence>
<keyword evidence="5" id="KW-1185">Reference proteome</keyword>
<organism evidence="4 5">
    <name type="scientific">Plasticicumulans lactativorans</name>
    <dbReference type="NCBI Taxonomy" id="1133106"/>
    <lineage>
        <taxon>Bacteria</taxon>
        <taxon>Pseudomonadati</taxon>
        <taxon>Pseudomonadota</taxon>
        <taxon>Gammaproteobacteria</taxon>
        <taxon>Candidatus Competibacteraceae</taxon>
        <taxon>Plasticicumulans</taxon>
    </lineage>
</organism>
<gene>
    <name evidence="4" type="ORF">EV699_10110</name>
</gene>
<dbReference type="GO" id="GO:0046100">
    <property type="term" value="P:hypoxanthine metabolic process"/>
    <property type="evidence" value="ECO:0007669"/>
    <property type="project" value="TreeGrafter"/>
</dbReference>
<dbReference type="CDD" id="cd06223">
    <property type="entry name" value="PRTases_typeI"/>
    <property type="match status" value="1"/>
</dbReference>
<dbReference type="NCBIfam" id="NF006605">
    <property type="entry name" value="PRK09162.1"/>
    <property type="match status" value="1"/>
</dbReference>
<keyword evidence="4" id="KW-0808">Transferase</keyword>
<accession>A0A4R2L7V7</accession>
<dbReference type="GO" id="GO:0032263">
    <property type="term" value="P:GMP salvage"/>
    <property type="evidence" value="ECO:0007669"/>
    <property type="project" value="TreeGrafter"/>
</dbReference>
<protein>
    <submittedName>
        <fullName evidence="4">Hypoxanthine phosphoribosyltransferase</fullName>
    </submittedName>
</protein>